<name>X1SAB9_9ZZZZ</name>
<organism evidence="2">
    <name type="scientific">marine sediment metagenome</name>
    <dbReference type="NCBI Taxonomy" id="412755"/>
    <lineage>
        <taxon>unclassified sequences</taxon>
        <taxon>metagenomes</taxon>
        <taxon>ecological metagenomes</taxon>
    </lineage>
</organism>
<proteinExistence type="predicted"/>
<dbReference type="Gene3D" id="3.60.10.10">
    <property type="entry name" value="Endonuclease/exonuclease/phosphatase"/>
    <property type="match status" value="1"/>
</dbReference>
<dbReference type="InterPro" id="IPR036691">
    <property type="entry name" value="Endo/exonu/phosph_ase_sf"/>
</dbReference>
<accession>X1SAB9</accession>
<dbReference type="InterPro" id="IPR005135">
    <property type="entry name" value="Endo/exonuclease/phosphatase"/>
</dbReference>
<evidence type="ECO:0000259" key="1">
    <source>
        <dbReference type="Pfam" id="PF03372"/>
    </source>
</evidence>
<evidence type="ECO:0000313" key="2">
    <source>
        <dbReference type="EMBL" id="GAI76046.1"/>
    </source>
</evidence>
<dbReference type="GO" id="GO:0003824">
    <property type="term" value="F:catalytic activity"/>
    <property type="evidence" value="ECO:0007669"/>
    <property type="project" value="InterPro"/>
</dbReference>
<dbReference type="EMBL" id="BARW01009088">
    <property type="protein sequence ID" value="GAI76046.1"/>
    <property type="molecule type" value="Genomic_DNA"/>
</dbReference>
<gene>
    <name evidence="2" type="ORF">S12H4_18410</name>
</gene>
<dbReference type="SUPFAM" id="SSF56219">
    <property type="entry name" value="DNase I-like"/>
    <property type="match status" value="1"/>
</dbReference>
<dbReference type="AlphaFoldDB" id="X1SAB9"/>
<feature type="domain" description="Endonuclease/exonuclease/phosphatase" evidence="1">
    <location>
        <begin position="26"/>
        <end position="160"/>
    </location>
</feature>
<sequence length="193" mass="22371">MKIRIATWNMAYWQYKKHFEEAWDYYLKEIDADIIFFQEARPSKVIEGDKEHLVWNEIGGNRHWGSGVYSKKYKLTEEIIKTEFKGAFSIANANIEDKKLTIISLYGLMESNGPTKGYAITNLHRMLSDLTCIFNGHLDGKRNIVLGGDLNASVQLDPIQKNDSHKISFDRLEDFKLNDCFKLSNKKFPVQTL</sequence>
<protein>
    <recommendedName>
        <fullName evidence="1">Endonuclease/exonuclease/phosphatase domain-containing protein</fullName>
    </recommendedName>
</protein>
<comment type="caution">
    <text evidence="2">The sequence shown here is derived from an EMBL/GenBank/DDBJ whole genome shotgun (WGS) entry which is preliminary data.</text>
</comment>
<reference evidence="2" key="1">
    <citation type="journal article" date="2014" name="Front. Microbiol.">
        <title>High frequency of phylogenetically diverse reductive dehalogenase-homologous genes in deep subseafloor sedimentary metagenomes.</title>
        <authorList>
            <person name="Kawai M."/>
            <person name="Futagami T."/>
            <person name="Toyoda A."/>
            <person name="Takaki Y."/>
            <person name="Nishi S."/>
            <person name="Hori S."/>
            <person name="Arai W."/>
            <person name="Tsubouchi T."/>
            <person name="Morono Y."/>
            <person name="Uchiyama I."/>
            <person name="Ito T."/>
            <person name="Fujiyama A."/>
            <person name="Inagaki F."/>
            <person name="Takami H."/>
        </authorList>
    </citation>
    <scope>NUCLEOTIDE SEQUENCE</scope>
    <source>
        <strain evidence="2">Expedition CK06-06</strain>
    </source>
</reference>
<dbReference type="Pfam" id="PF03372">
    <property type="entry name" value="Exo_endo_phos"/>
    <property type="match status" value="1"/>
</dbReference>
<feature type="non-terminal residue" evidence="2">
    <location>
        <position position="193"/>
    </location>
</feature>